<name>A0A179IEA3_CORDF</name>
<dbReference type="Proteomes" id="UP000243081">
    <property type="component" value="Unassembled WGS sequence"/>
</dbReference>
<keyword evidence="4" id="KW-1185">Reference proteome</keyword>
<dbReference type="OrthoDB" id="5538558at2759"/>
<dbReference type="SUPFAM" id="SSF54637">
    <property type="entry name" value="Thioesterase/thiol ester dehydrase-isomerase"/>
    <property type="match status" value="1"/>
</dbReference>
<evidence type="ECO:0008006" key="5">
    <source>
        <dbReference type="Google" id="ProtNLM"/>
    </source>
</evidence>
<proteinExistence type="predicted"/>
<evidence type="ECO:0000313" key="4">
    <source>
        <dbReference type="Proteomes" id="UP000243081"/>
    </source>
</evidence>
<sequence>MMPRQQLLRLRVVGRSTRATRRALSSTSGHEHNGAPAAPAETAPNSRWLSDMRNRLSTGIFKRAEEPKVVAQLKHHLSHLDQHWLTLSAGREGFLIEPQWRGLDKHDIAWGDMVSFTQNTATLDNDEWKADDSRKQDSMVSHVNNVMYNRFAESGRVNWMMNVAAHVAPENRKEFAELMSPRGIGLILASIRTDYKFPMTFPDQVTVLHKLVTKPDSTSDRVLMEAVAYSHKHKRPAARFFEDVAVYDYRAAKRAPLKPFMVEEMQVMYELQEQRRQQTEQKVQELLQSMEELEV</sequence>
<dbReference type="InterPro" id="IPR029069">
    <property type="entry name" value="HotDog_dom_sf"/>
</dbReference>
<dbReference type="Gene3D" id="3.10.129.10">
    <property type="entry name" value="Hotdog Thioesterase"/>
    <property type="match status" value="1"/>
</dbReference>
<dbReference type="OMA" id="VAYSHKH"/>
<gene>
    <name evidence="3" type="ORF">LLEC1_04320</name>
</gene>
<dbReference type="Pfam" id="PF13279">
    <property type="entry name" value="4HBT_2"/>
    <property type="match status" value="1"/>
</dbReference>
<feature type="compositionally biased region" description="Low complexity" evidence="2">
    <location>
        <begin position="18"/>
        <end position="28"/>
    </location>
</feature>
<feature type="coiled-coil region" evidence="1">
    <location>
        <begin position="262"/>
        <end position="289"/>
    </location>
</feature>
<feature type="region of interest" description="Disordered" evidence="2">
    <location>
        <begin position="18"/>
        <end position="48"/>
    </location>
</feature>
<keyword evidence="1" id="KW-0175">Coiled coil</keyword>
<organism evidence="3 4">
    <name type="scientific">Cordyceps confragosa</name>
    <name type="common">Lecanicillium lecanii</name>
    <dbReference type="NCBI Taxonomy" id="2714763"/>
    <lineage>
        <taxon>Eukaryota</taxon>
        <taxon>Fungi</taxon>
        <taxon>Dikarya</taxon>
        <taxon>Ascomycota</taxon>
        <taxon>Pezizomycotina</taxon>
        <taxon>Sordariomycetes</taxon>
        <taxon>Hypocreomycetidae</taxon>
        <taxon>Hypocreales</taxon>
        <taxon>Cordycipitaceae</taxon>
        <taxon>Akanthomyces</taxon>
    </lineage>
</organism>
<dbReference type="EMBL" id="LUKN01001445">
    <property type="protein sequence ID" value="OAR00966.1"/>
    <property type="molecule type" value="Genomic_DNA"/>
</dbReference>
<accession>A0A179IEA3</accession>
<evidence type="ECO:0000313" key="3">
    <source>
        <dbReference type="EMBL" id="OAR00966.1"/>
    </source>
</evidence>
<reference evidence="3 4" key="1">
    <citation type="submission" date="2016-03" db="EMBL/GenBank/DDBJ databases">
        <title>Fine-scale spatial genetic structure of a fungal parasite of coffee scale insects.</title>
        <authorList>
            <person name="Jackson D."/>
            <person name="Zemenick K.A."/>
            <person name="Malloure B."/>
            <person name="Quandt C.A."/>
            <person name="James T.Y."/>
        </authorList>
    </citation>
    <scope>NUCLEOTIDE SEQUENCE [LARGE SCALE GENOMIC DNA]</scope>
    <source>
        <strain evidence="3 4">UM487</strain>
    </source>
</reference>
<evidence type="ECO:0000256" key="1">
    <source>
        <dbReference type="SAM" id="Coils"/>
    </source>
</evidence>
<evidence type="ECO:0000256" key="2">
    <source>
        <dbReference type="SAM" id="MobiDB-lite"/>
    </source>
</evidence>
<comment type="caution">
    <text evidence="3">The sequence shown here is derived from an EMBL/GenBank/DDBJ whole genome shotgun (WGS) entry which is preliminary data.</text>
</comment>
<dbReference type="AlphaFoldDB" id="A0A179IEA3"/>
<protein>
    <recommendedName>
        <fullName evidence="5">Thioesterase domain-containing protein</fullName>
    </recommendedName>
</protein>